<dbReference type="Pfam" id="PF06101">
    <property type="entry name" value="Vps62"/>
    <property type="match status" value="1"/>
</dbReference>
<dbReference type="PANTHER" id="PTHR48152">
    <property type="entry name" value="F1C9.34 PROTEIN"/>
    <property type="match status" value="1"/>
</dbReference>
<accession>A0AAN9Q6F7</accession>
<comment type="caution">
    <text evidence="1">The sequence shown here is derived from an EMBL/GenBank/DDBJ whole genome shotgun (WGS) entry which is preliminary data.</text>
</comment>
<name>A0AAN9Q6F7_CANGL</name>
<dbReference type="Proteomes" id="UP001367508">
    <property type="component" value="Unassembled WGS sequence"/>
</dbReference>
<dbReference type="PANTHER" id="PTHR48152:SF3">
    <property type="entry name" value="DUF946 FAMILY PROTEIN (DUF946)"/>
    <property type="match status" value="1"/>
</dbReference>
<organism evidence="1 2">
    <name type="scientific">Canavalia gladiata</name>
    <name type="common">Sword bean</name>
    <name type="synonym">Dolichos gladiatus</name>
    <dbReference type="NCBI Taxonomy" id="3824"/>
    <lineage>
        <taxon>Eukaryota</taxon>
        <taxon>Viridiplantae</taxon>
        <taxon>Streptophyta</taxon>
        <taxon>Embryophyta</taxon>
        <taxon>Tracheophyta</taxon>
        <taxon>Spermatophyta</taxon>
        <taxon>Magnoliopsida</taxon>
        <taxon>eudicotyledons</taxon>
        <taxon>Gunneridae</taxon>
        <taxon>Pentapetalae</taxon>
        <taxon>rosids</taxon>
        <taxon>fabids</taxon>
        <taxon>Fabales</taxon>
        <taxon>Fabaceae</taxon>
        <taxon>Papilionoideae</taxon>
        <taxon>50 kb inversion clade</taxon>
        <taxon>NPAAA clade</taxon>
        <taxon>indigoferoid/millettioid clade</taxon>
        <taxon>Phaseoleae</taxon>
        <taxon>Canavalia</taxon>
    </lineage>
</organism>
<dbReference type="EMBL" id="JAYMYQ010000006">
    <property type="protein sequence ID" value="KAK7323886.1"/>
    <property type="molecule type" value="Genomic_DNA"/>
</dbReference>
<evidence type="ECO:0000313" key="2">
    <source>
        <dbReference type="Proteomes" id="UP001367508"/>
    </source>
</evidence>
<evidence type="ECO:0000313" key="1">
    <source>
        <dbReference type="EMBL" id="KAK7323886.1"/>
    </source>
</evidence>
<proteinExistence type="predicted"/>
<dbReference type="AlphaFoldDB" id="A0AAN9Q6F7"/>
<reference evidence="1 2" key="1">
    <citation type="submission" date="2024-01" db="EMBL/GenBank/DDBJ databases">
        <title>The genomes of 5 underutilized Papilionoideae crops provide insights into root nodulation and disease resistanc.</title>
        <authorList>
            <person name="Jiang F."/>
        </authorList>
    </citation>
    <scope>NUCLEOTIDE SEQUENCE [LARGE SCALE GENOMIC DNA]</scope>
    <source>
        <strain evidence="1">LVBAO_FW01</strain>
        <tissue evidence="1">Leaves</tissue>
    </source>
</reference>
<protein>
    <submittedName>
        <fullName evidence="1">Uncharacterized protein</fullName>
    </submittedName>
</protein>
<sequence>MASSLSHSKKKKNLPIETTFKLPADIPVWPSGDGFATGIIDLGGGLVVSQISTFKKVWTTYEGGAHNLGATFFEPIGLPKEFFMLGCYYQHNKNPLHGWVLVGKDNSSTSTGALTKPVDYKLVWSSNSLKIKQDGEGYIWLPIAPDGYKPVGHIVTTSPEKPSLDKIRCVRLDLTDESTTHRSMKLWSIENKRFNVYDVRPMKRDIESQGVSVGTFLVQSGGTKSKPLSIVCLKNTCKDRFSSMPNLSQIKAMIETYSPYMYLHPLEKYFPSSVDWFFTSGTLLYEKIKGAIRKDSIEPTGSNLPQGGSNDDDVTYWLDLPIDEIQRTSVKKGDLQSSQVYVHVKPMLGGTFTDIVMWVFYPFNGGARAKVACTNIPLRTKGEHVGDWEHVTLRVSNFNGELWRVYLSQHSKGQWVDACNLEFQNGNRPVLYSSLHGHALFPKPGLVMQGVKGLGVRNDAAKSEAIMDMANGFEIVAAEYLGSQIREPPWLNYWMSWGPKNGPKGPKQKDVWKGDER</sequence>
<gene>
    <name evidence="1" type="ORF">VNO77_27386</name>
</gene>
<dbReference type="InterPro" id="IPR009291">
    <property type="entry name" value="Vps62"/>
</dbReference>
<keyword evidence="2" id="KW-1185">Reference proteome</keyword>